<dbReference type="GO" id="GO:0016491">
    <property type="term" value="F:oxidoreductase activity"/>
    <property type="evidence" value="ECO:0007669"/>
    <property type="project" value="UniProtKB-KW"/>
</dbReference>
<accession>A0A2N9K8M7</accession>
<feature type="domain" description="Flavodoxin-like fold" evidence="1">
    <location>
        <begin position="1"/>
        <end position="89"/>
    </location>
</feature>
<protein>
    <submittedName>
        <fullName evidence="3">FMN-dependent NADH-azoreductase 1</fullName>
        <ecNumber evidence="3">1.7.-.-</ecNumber>
    </submittedName>
</protein>
<dbReference type="AlphaFoldDB" id="A0A2N9K8M7"/>
<dbReference type="EMBL" id="OKQU01000001">
    <property type="protein sequence ID" value="SPE06740.1"/>
    <property type="molecule type" value="Genomic_DNA"/>
</dbReference>
<evidence type="ECO:0000313" key="5">
    <source>
        <dbReference type="Proteomes" id="UP000239237"/>
    </source>
</evidence>
<dbReference type="EMBL" id="OKQR01000001">
    <property type="protein sequence ID" value="SPD91515.1"/>
    <property type="molecule type" value="Genomic_DNA"/>
</dbReference>
<evidence type="ECO:0000313" key="3">
    <source>
        <dbReference type="EMBL" id="SPE06740.1"/>
    </source>
</evidence>
<evidence type="ECO:0000313" key="2">
    <source>
        <dbReference type="EMBL" id="SPD91515.1"/>
    </source>
</evidence>
<name>A0A2N9K8M7_9LACO</name>
<reference evidence="2 5" key="1">
    <citation type="submission" date="2018-02" db="EMBL/GenBank/DDBJ databases">
        <authorList>
            <person name="Rodrigo-Torres L."/>
            <person name="Arahal R. D."/>
            <person name="Lucena T."/>
        </authorList>
    </citation>
    <scope>NUCLEOTIDE SEQUENCE [LARGE SCALE GENOMIC DNA]</scope>
    <source>
        <strain evidence="2 5">CECT 8486</strain>
    </source>
</reference>
<dbReference type="SUPFAM" id="SSF52218">
    <property type="entry name" value="Flavoproteins"/>
    <property type="match status" value="1"/>
</dbReference>
<evidence type="ECO:0000259" key="1">
    <source>
        <dbReference type="Pfam" id="PF02525"/>
    </source>
</evidence>
<keyword evidence="3" id="KW-0560">Oxidoreductase</keyword>
<gene>
    <name evidence="3" type="primary">azoR1_1</name>
    <name evidence="2" type="ORF">LES8486_00495</name>
    <name evidence="3" type="ORF">LES9216_00642</name>
</gene>
<proteinExistence type="predicted"/>
<dbReference type="Gene3D" id="3.40.50.360">
    <property type="match status" value="1"/>
</dbReference>
<organism evidence="3 4">
    <name type="scientific">Leuconostoc suionicum</name>
    <dbReference type="NCBI Taxonomy" id="1511761"/>
    <lineage>
        <taxon>Bacteria</taxon>
        <taxon>Bacillati</taxon>
        <taxon>Bacillota</taxon>
        <taxon>Bacilli</taxon>
        <taxon>Lactobacillales</taxon>
        <taxon>Lactobacillaceae</taxon>
        <taxon>Leuconostoc</taxon>
    </lineage>
</organism>
<sequence length="94" mass="11187">MKTLLLNAHPDNNNPNYFTFALKEEFLKHYNLMFPQNEIDVLNLYDEKIPTLSKKELTGVWRKQENNETLTQSEFMIAIQSEKLLKQFKKVIIL</sequence>
<dbReference type="Pfam" id="PF02525">
    <property type="entry name" value="Flavodoxin_2"/>
    <property type="match status" value="1"/>
</dbReference>
<reference evidence="3 4" key="2">
    <citation type="submission" date="2018-02" db="EMBL/GenBank/DDBJ databases">
        <authorList>
            <person name="Cohen D.B."/>
            <person name="Kent A.D."/>
        </authorList>
    </citation>
    <scope>NUCLEOTIDE SEQUENCE [LARGE SCALE GENOMIC DNA]</scope>
    <source>
        <strain evidence="3 4">CECT 9216</strain>
    </source>
</reference>
<dbReference type="Proteomes" id="UP000239237">
    <property type="component" value="Unassembled WGS sequence"/>
</dbReference>
<dbReference type="InterPro" id="IPR029039">
    <property type="entry name" value="Flavoprotein-like_sf"/>
</dbReference>
<dbReference type="Proteomes" id="UP000237923">
    <property type="component" value="Unassembled WGS sequence"/>
</dbReference>
<dbReference type="InterPro" id="IPR003680">
    <property type="entry name" value="Flavodoxin_fold"/>
</dbReference>
<dbReference type="EC" id="1.7.-.-" evidence="3"/>
<keyword evidence="5" id="KW-1185">Reference proteome</keyword>
<evidence type="ECO:0000313" key="4">
    <source>
        <dbReference type="Proteomes" id="UP000237923"/>
    </source>
</evidence>